<evidence type="ECO:0000256" key="3">
    <source>
        <dbReference type="ARBA" id="ARBA00023002"/>
    </source>
</evidence>
<dbReference type="Gene3D" id="3.20.20.30">
    <property type="entry name" value="Luciferase-like domain"/>
    <property type="match status" value="1"/>
</dbReference>
<evidence type="ECO:0000259" key="5">
    <source>
        <dbReference type="Pfam" id="PF00296"/>
    </source>
</evidence>
<comment type="similarity">
    <text evidence="1">Belongs to the bacterial luciferase oxidoreductase family.</text>
</comment>
<feature type="domain" description="Luciferase-like" evidence="5">
    <location>
        <begin position="1"/>
        <end position="316"/>
    </location>
</feature>
<name>A0A7Y9GRY1_9MICO</name>
<evidence type="ECO:0000256" key="4">
    <source>
        <dbReference type="ARBA" id="ARBA00023033"/>
    </source>
</evidence>
<dbReference type="AlphaFoldDB" id="A0A7Y9GRY1"/>
<dbReference type="GO" id="GO:0016705">
    <property type="term" value="F:oxidoreductase activity, acting on paired donors, with incorporation or reduction of molecular oxygen"/>
    <property type="evidence" value="ECO:0007669"/>
    <property type="project" value="InterPro"/>
</dbReference>
<gene>
    <name evidence="6" type="ORF">BJ991_003539</name>
</gene>
<accession>A0A7Y9GRY1</accession>
<keyword evidence="4 6" id="KW-0503">Monooxygenase</keyword>
<dbReference type="EMBL" id="JACCBV010000001">
    <property type="protein sequence ID" value="NYE21511.1"/>
    <property type="molecule type" value="Genomic_DNA"/>
</dbReference>
<organism evidence="6 7">
    <name type="scientific">Microbacterium immunditiarum</name>
    <dbReference type="NCBI Taxonomy" id="337480"/>
    <lineage>
        <taxon>Bacteria</taxon>
        <taxon>Bacillati</taxon>
        <taxon>Actinomycetota</taxon>
        <taxon>Actinomycetes</taxon>
        <taxon>Micrococcales</taxon>
        <taxon>Microbacteriaceae</taxon>
        <taxon>Microbacterium</taxon>
    </lineage>
</organism>
<dbReference type="InterPro" id="IPR050766">
    <property type="entry name" value="Bact_Lucif_Oxidored"/>
</dbReference>
<dbReference type="PANTHER" id="PTHR30137">
    <property type="entry name" value="LUCIFERASE-LIKE MONOOXYGENASE"/>
    <property type="match status" value="1"/>
</dbReference>
<keyword evidence="3" id="KW-0560">Oxidoreductase</keyword>
<dbReference type="GO" id="GO:0005829">
    <property type="term" value="C:cytosol"/>
    <property type="evidence" value="ECO:0007669"/>
    <property type="project" value="TreeGrafter"/>
</dbReference>
<dbReference type="InterPro" id="IPR011251">
    <property type="entry name" value="Luciferase-like_dom"/>
</dbReference>
<comment type="caution">
    <text evidence="6">The sequence shown here is derived from an EMBL/GenBank/DDBJ whole genome shotgun (WGS) entry which is preliminary data.</text>
</comment>
<reference evidence="6 7" key="1">
    <citation type="submission" date="2020-07" db="EMBL/GenBank/DDBJ databases">
        <title>Sequencing the genomes of 1000 actinobacteria strains.</title>
        <authorList>
            <person name="Klenk H.-P."/>
        </authorList>
    </citation>
    <scope>NUCLEOTIDE SEQUENCE [LARGE SCALE GENOMIC DNA]</scope>
    <source>
        <strain evidence="6 7">DSM 24662</strain>
    </source>
</reference>
<evidence type="ECO:0000256" key="1">
    <source>
        <dbReference type="ARBA" id="ARBA00010426"/>
    </source>
</evidence>
<evidence type="ECO:0000313" key="6">
    <source>
        <dbReference type="EMBL" id="NYE21511.1"/>
    </source>
</evidence>
<keyword evidence="7" id="KW-1185">Reference proteome</keyword>
<dbReference type="PANTHER" id="PTHR30137:SF16">
    <property type="entry name" value="BLL0895 PROTEIN"/>
    <property type="match status" value="1"/>
</dbReference>
<dbReference type="Pfam" id="PF00296">
    <property type="entry name" value="Bac_luciferase"/>
    <property type="match status" value="1"/>
</dbReference>
<dbReference type="SUPFAM" id="SSF51679">
    <property type="entry name" value="Bacterial luciferase-like"/>
    <property type="match status" value="1"/>
</dbReference>
<sequence>MKFGLFQTPFIHPERTARQTFHWAVEQAVQAEVAGLDEAWVGEHFTNAWENIPNPELVLAAAVERTERITIGPAAHLAPYHHPGHLASQAAWMSNIAEGRYILGLATGLNPFDGLLHGVEPTADKLAMTLESLDVMEKVWSGEPFEHDGTYWKSSLPEVPIEVQRMRSLRPFGGSLTVALGGASPGSTSIKVAGERGLAPMSFGASAAIIADHWRTYVTSARAAGREAPKDRSQHRVTLTMVVADTDAEAMSIVRDGPIARTWLEYMVPHEQRRAQRSNVKPVWDLNATIDELAREQMYVGSPETVAAKLNEMVEATGGWGTTLVLGHDFMDDPARWNESLRLIAEEVRPRVIPNRPADAID</sequence>
<dbReference type="Proteomes" id="UP000576969">
    <property type="component" value="Unassembled WGS sequence"/>
</dbReference>
<keyword evidence="2" id="KW-0285">Flavoprotein</keyword>
<dbReference type="InterPro" id="IPR036661">
    <property type="entry name" value="Luciferase-like_sf"/>
</dbReference>
<dbReference type="RefSeq" id="WP_179492191.1">
    <property type="nucleotide sequence ID" value="NZ_JACCBV010000001.1"/>
</dbReference>
<evidence type="ECO:0000256" key="2">
    <source>
        <dbReference type="ARBA" id="ARBA00022630"/>
    </source>
</evidence>
<evidence type="ECO:0000313" key="7">
    <source>
        <dbReference type="Proteomes" id="UP000576969"/>
    </source>
</evidence>
<proteinExistence type="inferred from homology"/>
<dbReference type="GO" id="GO:0004497">
    <property type="term" value="F:monooxygenase activity"/>
    <property type="evidence" value="ECO:0007669"/>
    <property type="project" value="UniProtKB-KW"/>
</dbReference>
<protein>
    <submittedName>
        <fullName evidence="6">Alkanesulfonate monooxygenase SsuD/methylene tetrahydromethanopterin reductase-like flavin-dependent oxidoreductase (Luciferase family)</fullName>
    </submittedName>
</protein>